<feature type="signal peptide" evidence="1">
    <location>
        <begin position="1"/>
        <end position="25"/>
    </location>
</feature>
<dbReference type="PANTHER" id="PTHR31694">
    <property type="entry name" value="DESICCATION-LIKE PROTEIN"/>
    <property type="match status" value="1"/>
</dbReference>
<feature type="chain" id="PRO_5041290855" description="Desiccation-related protein PCC13-62" evidence="1">
    <location>
        <begin position="26"/>
        <end position="301"/>
    </location>
</feature>
<dbReference type="InterPro" id="IPR052965">
    <property type="entry name" value="Pigment-catalase-like"/>
</dbReference>
<dbReference type="PANTHER" id="PTHR31694:SF12">
    <property type="entry name" value="DESICCATION-LIKE PROTEIN"/>
    <property type="match status" value="1"/>
</dbReference>
<dbReference type="AlphaFoldDB" id="A0AA38TPV8"/>
<dbReference type="Pfam" id="PF13668">
    <property type="entry name" value="Ferritin_2"/>
    <property type="match status" value="1"/>
</dbReference>
<dbReference type="EMBL" id="JARYMX010000003">
    <property type="protein sequence ID" value="KAJ9559361.1"/>
    <property type="molecule type" value="Genomic_DNA"/>
</dbReference>
<organism evidence="2 3">
    <name type="scientific">Centaurea solstitialis</name>
    <name type="common">yellow star-thistle</name>
    <dbReference type="NCBI Taxonomy" id="347529"/>
    <lineage>
        <taxon>Eukaryota</taxon>
        <taxon>Viridiplantae</taxon>
        <taxon>Streptophyta</taxon>
        <taxon>Embryophyta</taxon>
        <taxon>Tracheophyta</taxon>
        <taxon>Spermatophyta</taxon>
        <taxon>Magnoliopsida</taxon>
        <taxon>eudicotyledons</taxon>
        <taxon>Gunneridae</taxon>
        <taxon>Pentapetalae</taxon>
        <taxon>asterids</taxon>
        <taxon>campanulids</taxon>
        <taxon>Asterales</taxon>
        <taxon>Asteraceae</taxon>
        <taxon>Carduoideae</taxon>
        <taxon>Cardueae</taxon>
        <taxon>Centaureinae</taxon>
        <taxon>Centaurea</taxon>
    </lineage>
</organism>
<evidence type="ECO:0000313" key="3">
    <source>
        <dbReference type="Proteomes" id="UP001172457"/>
    </source>
</evidence>
<evidence type="ECO:0000313" key="2">
    <source>
        <dbReference type="EMBL" id="KAJ9559361.1"/>
    </source>
</evidence>
<name>A0AA38TPV8_9ASTR</name>
<accession>A0AA38TPV8</accession>
<proteinExistence type="predicted"/>
<gene>
    <name evidence="2" type="ORF">OSB04_013975</name>
</gene>
<keyword evidence="1" id="KW-0732">Signal</keyword>
<evidence type="ECO:0000256" key="1">
    <source>
        <dbReference type="SAM" id="SignalP"/>
    </source>
</evidence>
<comment type="caution">
    <text evidence="2">The sequence shown here is derived from an EMBL/GenBank/DDBJ whole genome shotgun (WGS) entry which is preliminary data.</text>
</comment>
<evidence type="ECO:0008006" key="4">
    <source>
        <dbReference type="Google" id="ProtNLM"/>
    </source>
</evidence>
<sequence>MAAVVAVVFFLLLVLLLPETPNAKSKFVVDENILEFHLNLEYLEAEFFLYGSLGKGLDKLQPNLTGGGPPPVGARMAHLTPLIRNIFAQFGAQEIGHIREIKSKIGELKRPLMNLSAQSFATVINQAFGRPLYPLFDPYLNDINYLLASYIIPYVGLTGYVGSTPKLKTSISRKLVAGLLAVESGQDAVVRSLLYERAMVRVMPYGITVAEFTDRISALRNKLGRNGIKDEGLVITSNNLKIKGKWKGNILVGNRNSLAYGRTPKESLRIVYGSGKEQVPGGFYPRGAEGTIARKYLINKD</sequence>
<keyword evidence="3" id="KW-1185">Reference proteome</keyword>
<reference evidence="2" key="1">
    <citation type="submission" date="2023-03" db="EMBL/GenBank/DDBJ databases">
        <title>Chromosome-scale reference genome and RAD-based genetic map of yellow starthistle (Centaurea solstitialis) reveal putative structural variation and QTLs associated with invader traits.</title>
        <authorList>
            <person name="Reatini B."/>
            <person name="Cang F.A."/>
            <person name="Jiang Q."/>
            <person name="Mckibben M.T.W."/>
            <person name="Barker M.S."/>
            <person name="Rieseberg L.H."/>
            <person name="Dlugosch K.M."/>
        </authorList>
    </citation>
    <scope>NUCLEOTIDE SEQUENCE</scope>
    <source>
        <strain evidence="2">CAN-66</strain>
        <tissue evidence="2">Leaf</tissue>
    </source>
</reference>
<protein>
    <recommendedName>
        <fullName evidence="4">Desiccation-related protein PCC13-62</fullName>
    </recommendedName>
</protein>
<dbReference type="Proteomes" id="UP001172457">
    <property type="component" value="Chromosome 3"/>
</dbReference>